<dbReference type="AlphaFoldDB" id="A0A438FNK2"/>
<proteinExistence type="predicted"/>
<evidence type="ECO:0000313" key="4">
    <source>
        <dbReference type="Proteomes" id="UP000288805"/>
    </source>
</evidence>
<dbReference type="EMBL" id="QGNW01000029">
    <property type="protein sequence ID" value="RVX11856.1"/>
    <property type="molecule type" value="Genomic_DNA"/>
</dbReference>
<dbReference type="EMBL" id="QGNW01000831">
    <property type="protein sequence ID" value="RVW61536.1"/>
    <property type="molecule type" value="Genomic_DNA"/>
</dbReference>
<evidence type="ECO:0000256" key="1">
    <source>
        <dbReference type="SAM" id="Phobius"/>
    </source>
</evidence>
<keyword evidence="1" id="KW-0812">Transmembrane</keyword>
<evidence type="ECO:0000313" key="3">
    <source>
        <dbReference type="EMBL" id="RVX11856.1"/>
    </source>
</evidence>
<dbReference type="Proteomes" id="UP000288805">
    <property type="component" value="Unassembled WGS sequence"/>
</dbReference>
<protein>
    <submittedName>
        <fullName evidence="2">E3 ubiquitin-protein ligase UPL7</fullName>
    </submittedName>
</protein>
<accession>A0A438FNK2</accession>
<keyword evidence="1" id="KW-1133">Transmembrane helix</keyword>
<comment type="caution">
    <text evidence="2">The sequence shown here is derived from an EMBL/GenBank/DDBJ whole genome shotgun (WGS) entry which is preliminary data.</text>
</comment>
<gene>
    <name evidence="2" type="primary">UPL7_3</name>
    <name evidence="3" type="synonym">UPL7_4</name>
    <name evidence="3" type="ORF">CK203_009463</name>
    <name evidence="2" type="ORF">CK203_065270</name>
</gene>
<sequence>MDDHRKHQVSLRGASAKEITRDALLEKVSQERELRNYVRRATAAAIFIQVGFGGLPFATMGHWLMKDGKQTCFLMLPESLETLQCDKDGSCATSRRMGNIGESSCCVDDQNMDFQ</sequence>
<evidence type="ECO:0000313" key="2">
    <source>
        <dbReference type="EMBL" id="RVW61536.1"/>
    </source>
</evidence>
<organism evidence="2 4">
    <name type="scientific">Vitis vinifera</name>
    <name type="common">Grape</name>
    <dbReference type="NCBI Taxonomy" id="29760"/>
    <lineage>
        <taxon>Eukaryota</taxon>
        <taxon>Viridiplantae</taxon>
        <taxon>Streptophyta</taxon>
        <taxon>Embryophyta</taxon>
        <taxon>Tracheophyta</taxon>
        <taxon>Spermatophyta</taxon>
        <taxon>Magnoliopsida</taxon>
        <taxon>eudicotyledons</taxon>
        <taxon>Gunneridae</taxon>
        <taxon>Pentapetalae</taxon>
        <taxon>rosids</taxon>
        <taxon>Vitales</taxon>
        <taxon>Vitaceae</taxon>
        <taxon>Viteae</taxon>
        <taxon>Vitis</taxon>
    </lineage>
</organism>
<feature type="transmembrane region" description="Helical" evidence="1">
    <location>
        <begin position="41"/>
        <end position="65"/>
    </location>
</feature>
<reference evidence="2 4" key="1">
    <citation type="journal article" date="2018" name="PLoS Genet.">
        <title>Population sequencing reveals clonal diversity and ancestral inbreeding in the grapevine cultivar Chardonnay.</title>
        <authorList>
            <person name="Roach M.J."/>
            <person name="Johnson D.L."/>
            <person name="Bohlmann J."/>
            <person name="van Vuuren H.J."/>
            <person name="Jones S.J."/>
            <person name="Pretorius I.S."/>
            <person name="Schmidt S.A."/>
            <person name="Borneman A.R."/>
        </authorList>
    </citation>
    <scope>NUCLEOTIDE SEQUENCE [LARGE SCALE GENOMIC DNA]</scope>
    <source>
        <strain evidence="4">cv. Chardonnay</strain>
        <strain evidence="2">I10V1</strain>
        <tissue evidence="2">Leaf</tissue>
    </source>
</reference>
<name>A0A438FNK2_VITVI</name>
<dbReference type="OrthoDB" id="8068875at2759"/>
<keyword evidence="1" id="KW-0472">Membrane</keyword>